<reference evidence="2 3" key="1">
    <citation type="journal article" date="2014" name="BMC Genomics">
        <title>Genome sequencing of four Aureobasidium pullulans varieties: biotechnological potential, stress tolerance, and description of new species.</title>
        <authorList>
            <person name="Gostin Ar C."/>
            <person name="Ohm R.A."/>
            <person name="Kogej T."/>
            <person name="Sonjak S."/>
            <person name="Turk M."/>
            <person name="Zajc J."/>
            <person name="Zalar P."/>
            <person name="Grube M."/>
            <person name="Sun H."/>
            <person name="Han J."/>
            <person name="Sharma A."/>
            <person name="Chiniquy J."/>
            <person name="Ngan C.Y."/>
            <person name="Lipzen A."/>
            <person name="Barry K."/>
            <person name="Grigoriev I.V."/>
            <person name="Gunde-Cimerman N."/>
        </authorList>
    </citation>
    <scope>NUCLEOTIDE SEQUENCE [LARGE SCALE GENOMIC DNA]</scope>
    <source>
        <strain evidence="2 3">CBS 147.97</strain>
    </source>
</reference>
<proteinExistence type="predicted"/>
<feature type="compositionally biased region" description="Basic and acidic residues" evidence="1">
    <location>
        <begin position="64"/>
        <end position="78"/>
    </location>
</feature>
<dbReference type="HOGENOM" id="CLU_108555_0_0_1"/>
<sequence>MTIENIMIQTDQVVNDAVCCTVNLPISVLNTFLNQVHTQEDEEGAVPTLTLIHDLQTRFWGPTKELREPDNNDNDNKESNAGILDTPFLNLSPVAIVATLQHLTRTTDSAIQTDWFLVLDARSMEDHTAVIVSVEQEEVRQVRVEWKTASRYLAAASTSHPGIDELIEIAEGNEDGVLRD</sequence>
<dbReference type="GeneID" id="25412692"/>
<protein>
    <submittedName>
        <fullName evidence="2">Uncharacterized protein</fullName>
    </submittedName>
</protein>
<keyword evidence="3" id="KW-1185">Reference proteome</keyword>
<dbReference type="AlphaFoldDB" id="A0A074W631"/>
<dbReference type="EMBL" id="KL584731">
    <property type="protein sequence ID" value="KEQ68338.1"/>
    <property type="molecule type" value="Genomic_DNA"/>
</dbReference>
<dbReference type="RefSeq" id="XP_013422514.1">
    <property type="nucleotide sequence ID" value="XM_013567060.1"/>
</dbReference>
<organism evidence="2 3">
    <name type="scientific">Aureobasidium namibiae CBS 147.97</name>
    <dbReference type="NCBI Taxonomy" id="1043004"/>
    <lineage>
        <taxon>Eukaryota</taxon>
        <taxon>Fungi</taxon>
        <taxon>Dikarya</taxon>
        <taxon>Ascomycota</taxon>
        <taxon>Pezizomycotina</taxon>
        <taxon>Dothideomycetes</taxon>
        <taxon>Dothideomycetidae</taxon>
        <taxon>Dothideales</taxon>
        <taxon>Saccotheciaceae</taxon>
        <taxon>Aureobasidium</taxon>
    </lineage>
</organism>
<evidence type="ECO:0000313" key="3">
    <source>
        <dbReference type="Proteomes" id="UP000027730"/>
    </source>
</evidence>
<dbReference type="OrthoDB" id="4483229at2759"/>
<evidence type="ECO:0000256" key="1">
    <source>
        <dbReference type="SAM" id="MobiDB-lite"/>
    </source>
</evidence>
<accession>A0A074W631</accession>
<feature type="region of interest" description="Disordered" evidence="1">
    <location>
        <begin position="62"/>
        <end position="81"/>
    </location>
</feature>
<evidence type="ECO:0000313" key="2">
    <source>
        <dbReference type="EMBL" id="KEQ68338.1"/>
    </source>
</evidence>
<gene>
    <name evidence="2" type="ORF">M436DRAFT_58594</name>
</gene>
<name>A0A074W631_9PEZI</name>
<dbReference type="Proteomes" id="UP000027730">
    <property type="component" value="Unassembled WGS sequence"/>
</dbReference>